<dbReference type="SUPFAM" id="SSF47413">
    <property type="entry name" value="lambda repressor-like DNA-binding domains"/>
    <property type="match status" value="1"/>
</dbReference>
<dbReference type="Proteomes" id="UP000667802">
    <property type="component" value="Unassembled WGS sequence"/>
</dbReference>
<dbReference type="InterPro" id="IPR039554">
    <property type="entry name" value="HigA2-like_HTH"/>
</dbReference>
<dbReference type="EMBL" id="JAALHA020000005">
    <property type="protein sequence ID" value="MDR9895654.1"/>
    <property type="molecule type" value="Genomic_DNA"/>
</dbReference>
<dbReference type="AlphaFoldDB" id="A0AAP5MAI7"/>
<dbReference type="Gene3D" id="1.10.260.40">
    <property type="entry name" value="lambda repressor-like DNA-binding domains"/>
    <property type="match status" value="1"/>
</dbReference>
<evidence type="ECO:0000259" key="1">
    <source>
        <dbReference type="Pfam" id="PF13744"/>
    </source>
</evidence>
<accession>A0AAP5MAI7</accession>
<proteinExistence type="predicted"/>
<comment type="caution">
    <text evidence="2">The sequence shown here is derived from an EMBL/GenBank/DDBJ whole genome shotgun (WGS) entry which is preliminary data.</text>
</comment>
<protein>
    <submittedName>
        <fullName evidence="2">Helix-turn-helix domain-containing protein</fullName>
    </submittedName>
</protein>
<organism evidence="2 3">
    <name type="scientific">Aetokthonos hydrillicola Thurmond2011</name>
    <dbReference type="NCBI Taxonomy" id="2712845"/>
    <lineage>
        <taxon>Bacteria</taxon>
        <taxon>Bacillati</taxon>
        <taxon>Cyanobacteriota</taxon>
        <taxon>Cyanophyceae</taxon>
        <taxon>Nostocales</taxon>
        <taxon>Hapalosiphonaceae</taxon>
        <taxon>Aetokthonos</taxon>
    </lineage>
</organism>
<dbReference type="InterPro" id="IPR010982">
    <property type="entry name" value="Lambda_DNA-bd_dom_sf"/>
</dbReference>
<dbReference type="RefSeq" id="WP_208342254.1">
    <property type="nucleotide sequence ID" value="NZ_CAWQFN010000127.1"/>
</dbReference>
<dbReference type="Pfam" id="PF13744">
    <property type="entry name" value="HTH_37"/>
    <property type="match status" value="1"/>
</dbReference>
<gene>
    <name evidence="2" type="ORF">G7B40_013910</name>
</gene>
<evidence type="ECO:0000313" key="2">
    <source>
        <dbReference type="EMBL" id="MDR9895654.1"/>
    </source>
</evidence>
<keyword evidence="3" id="KW-1185">Reference proteome</keyword>
<evidence type="ECO:0000313" key="3">
    <source>
        <dbReference type="Proteomes" id="UP000667802"/>
    </source>
</evidence>
<name>A0AAP5MAI7_9CYAN</name>
<sequence>MTDTEKSQIEAGSGNVFADLGLEDAEELYTRTALGIQVMRILRERNYSQKEAADLLQIKQPEVSALMRAKFSRFSQERLIGFLNRLNQKVTIQVSDHRQGEPYQQVIFSP</sequence>
<dbReference type="GO" id="GO:0003677">
    <property type="term" value="F:DNA binding"/>
    <property type="evidence" value="ECO:0007669"/>
    <property type="project" value="InterPro"/>
</dbReference>
<feature type="domain" description="HigA2-like helix-turn-helix" evidence="1">
    <location>
        <begin position="16"/>
        <end position="95"/>
    </location>
</feature>
<reference evidence="3" key="1">
    <citation type="journal article" date="2021" name="Science">
        <title>Hunting the eagle killer: A cyanobacterial neurotoxin causes vacuolar myelinopathy.</title>
        <authorList>
            <person name="Breinlinger S."/>
            <person name="Phillips T.J."/>
            <person name="Haram B.N."/>
            <person name="Mares J."/>
            <person name="Martinez Yerena J.A."/>
            <person name="Hrouzek P."/>
            <person name="Sobotka R."/>
            <person name="Henderson W.M."/>
            <person name="Schmieder P."/>
            <person name="Williams S.M."/>
            <person name="Lauderdale J.D."/>
            <person name="Wilde H.D."/>
            <person name="Gerrin W."/>
            <person name="Kust A."/>
            <person name="Washington J.W."/>
            <person name="Wagner C."/>
            <person name="Geier B."/>
            <person name="Liebeke M."/>
            <person name="Enke H."/>
            <person name="Niedermeyer T.H.J."/>
            <person name="Wilde S.B."/>
        </authorList>
    </citation>
    <scope>NUCLEOTIDE SEQUENCE [LARGE SCALE GENOMIC DNA]</scope>
    <source>
        <strain evidence="3">Thurmond2011</strain>
    </source>
</reference>